<dbReference type="PANTHER" id="PTHR10270">
    <property type="entry name" value="SOX TRANSCRIPTION FACTOR"/>
    <property type="match status" value="1"/>
</dbReference>
<gene>
    <name evidence="6" type="ORF">B0H66DRAFT_616871</name>
</gene>
<feature type="domain" description="HMG box" evidence="5">
    <location>
        <begin position="92"/>
        <end position="160"/>
    </location>
</feature>
<reference evidence="6" key="1">
    <citation type="journal article" date="2023" name="Mol. Phylogenet. Evol.">
        <title>Genome-scale phylogeny and comparative genomics of the fungal order Sordariales.</title>
        <authorList>
            <person name="Hensen N."/>
            <person name="Bonometti L."/>
            <person name="Westerberg I."/>
            <person name="Brannstrom I.O."/>
            <person name="Guillou S."/>
            <person name="Cros-Aarteil S."/>
            <person name="Calhoun S."/>
            <person name="Haridas S."/>
            <person name="Kuo A."/>
            <person name="Mondo S."/>
            <person name="Pangilinan J."/>
            <person name="Riley R."/>
            <person name="LaButti K."/>
            <person name="Andreopoulos B."/>
            <person name="Lipzen A."/>
            <person name="Chen C."/>
            <person name="Yan M."/>
            <person name="Daum C."/>
            <person name="Ng V."/>
            <person name="Clum A."/>
            <person name="Steindorff A."/>
            <person name="Ohm R.A."/>
            <person name="Martin F."/>
            <person name="Silar P."/>
            <person name="Natvig D.O."/>
            <person name="Lalanne C."/>
            <person name="Gautier V."/>
            <person name="Ament-Velasquez S.L."/>
            <person name="Kruys A."/>
            <person name="Hutchinson M.I."/>
            <person name="Powell A.J."/>
            <person name="Barry K."/>
            <person name="Miller A.N."/>
            <person name="Grigoriev I.V."/>
            <person name="Debuchy R."/>
            <person name="Gladieux P."/>
            <person name="Hiltunen Thoren M."/>
            <person name="Johannesson H."/>
        </authorList>
    </citation>
    <scope>NUCLEOTIDE SEQUENCE</scope>
    <source>
        <strain evidence="6">CBS 118394</strain>
    </source>
</reference>
<dbReference type="EMBL" id="JAUEDM010000002">
    <property type="protein sequence ID" value="KAK3326045.1"/>
    <property type="molecule type" value="Genomic_DNA"/>
</dbReference>
<evidence type="ECO:0000256" key="1">
    <source>
        <dbReference type="ARBA" id="ARBA00023125"/>
    </source>
</evidence>
<dbReference type="InterPro" id="IPR050140">
    <property type="entry name" value="SRY-related_HMG-box_TF-like"/>
</dbReference>
<dbReference type="PROSITE" id="PS50118">
    <property type="entry name" value="HMG_BOX_2"/>
    <property type="match status" value="1"/>
</dbReference>
<dbReference type="InterPro" id="IPR009071">
    <property type="entry name" value="HMG_box_dom"/>
</dbReference>
<keyword evidence="3" id="KW-0539">Nucleus</keyword>
<dbReference type="GO" id="GO:0005634">
    <property type="term" value="C:nucleus"/>
    <property type="evidence" value="ECO:0007669"/>
    <property type="project" value="UniProtKB-UniRule"/>
</dbReference>
<dbReference type="Gene3D" id="1.10.30.10">
    <property type="entry name" value="High mobility group box domain"/>
    <property type="match status" value="1"/>
</dbReference>
<evidence type="ECO:0000256" key="2">
    <source>
        <dbReference type="ARBA" id="ARBA00023163"/>
    </source>
</evidence>
<evidence type="ECO:0000256" key="4">
    <source>
        <dbReference type="SAM" id="MobiDB-lite"/>
    </source>
</evidence>
<sequence length="186" mass="21031">MNTSQTVTANSGHATGYNGNIITQVPVGNNPDTSHQVAQRAAHNYMELYGGQTSVLMDSNRQNYFIISRESAEFSDDDSDPNMENEDDDDHVPRPRNAFVLYRQWMTTKLMHGNPGLTASSVSQIVGSLWLAEGPKVKRHFQFLSRQEEGLHRLLYPEYRYEIPHVAREDHGDPMEIAEQLILSGL</sequence>
<dbReference type="PANTHER" id="PTHR10270:SF161">
    <property type="entry name" value="SEX-DETERMINING REGION Y PROTEIN"/>
    <property type="match status" value="1"/>
</dbReference>
<keyword evidence="2" id="KW-0804">Transcription</keyword>
<feature type="compositionally biased region" description="Acidic residues" evidence="4">
    <location>
        <begin position="73"/>
        <end position="90"/>
    </location>
</feature>
<keyword evidence="7" id="KW-1185">Reference proteome</keyword>
<dbReference type="SUPFAM" id="SSF47095">
    <property type="entry name" value="HMG-box"/>
    <property type="match status" value="1"/>
</dbReference>
<keyword evidence="1 3" id="KW-0238">DNA-binding</keyword>
<dbReference type="InterPro" id="IPR036910">
    <property type="entry name" value="HMG_box_dom_sf"/>
</dbReference>
<dbReference type="Proteomes" id="UP001283341">
    <property type="component" value="Unassembled WGS sequence"/>
</dbReference>
<feature type="region of interest" description="Disordered" evidence="4">
    <location>
        <begin position="71"/>
        <end position="94"/>
    </location>
</feature>
<comment type="caution">
    <text evidence="6">The sequence shown here is derived from an EMBL/GenBank/DDBJ whole genome shotgun (WGS) entry which is preliminary data.</text>
</comment>
<proteinExistence type="predicted"/>
<dbReference type="CDD" id="cd01389">
    <property type="entry name" value="HMG-box_ROX1-like"/>
    <property type="match status" value="1"/>
</dbReference>
<dbReference type="GO" id="GO:0000978">
    <property type="term" value="F:RNA polymerase II cis-regulatory region sequence-specific DNA binding"/>
    <property type="evidence" value="ECO:0007669"/>
    <property type="project" value="TreeGrafter"/>
</dbReference>
<dbReference type="GO" id="GO:0001228">
    <property type="term" value="F:DNA-binding transcription activator activity, RNA polymerase II-specific"/>
    <property type="evidence" value="ECO:0007669"/>
    <property type="project" value="TreeGrafter"/>
</dbReference>
<accession>A0AAE0MBF6</accession>
<reference evidence="6" key="2">
    <citation type="submission" date="2023-06" db="EMBL/GenBank/DDBJ databases">
        <authorList>
            <consortium name="Lawrence Berkeley National Laboratory"/>
            <person name="Haridas S."/>
            <person name="Hensen N."/>
            <person name="Bonometti L."/>
            <person name="Westerberg I."/>
            <person name="Brannstrom I.O."/>
            <person name="Guillou S."/>
            <person name="Cros-Aarteil S."/>
            <person name="Calhoun S."/>
            <person name="Kuo A."/>
            <person name="Mondo S."/>
            <person name="Pangilinan J."/>
            <person name="Riley R."/>
            <person name="Labutti K."/>
            <person name="Andreopoulos B."/>
            <person name="Lipzen A."/>
            <person name="Chen C."/>
            <person name="Yanf M."/>
            <person name="Daum C."/>
            <person name="Ng V."/>
            <person name="Clum A."/>
            <person name="Steindorff A."/>
            <person name="Ohm R."/>
            <person name="Martin F."/>
            <person name="Silar P."/>
            <person name="Natvig D."/>
            <person name="Lalanne C."/>
            <person name="Gautier V."/>
            <person name="Ament-Velasquez S.L."/>
            <person name="Kruys A."/>
            <person name="Hutchinson M.I."/>
            <person name="Powell A.J."/>
            <person name="Barry K."/>
            <person name="Miller A.N."/>
            <person name="Grigoriev I.V."/>
            <person name="Debuchy R."/>
            <person name="Gladieux P."/>
            <person name="Thoren M.H."/>
            <person name="Johannesson H."/>
        </authorList>
    </citation>
    <scope>NUCLEOTIDE SEQUENCE</scope>
    <source>
        <strain evidence="6">CBS 118394</strain>
    </source>
</reference>
<organism evidence="6 7">
    <name type="scientific">Apodospora peruviana</name>
    <dbReference type="NCBI Taxonomy" id="516989"/>
    <lineage>
        <taxon>Eukaryota</taxon>
        <taxon>Fungi</taxon>
        <taxon>Dikarya</taxon>
        <taxon>Ascomycota</taxon>
        <taxon>Pezizomycotina</taxon>
        <taxon>Sordariomycetes</taxon>
        <taxon>Sordariomycetidae</taxon>
        <taxon>Sordariales</taxon>
        <taxon>Lasiosphaeriaceae</taxon>
        <taxon>Apodospora</taxon>
    </lineage>
</organism>
<evidence type="ECO:0000256" key="3">
    <source>
        <dbReference type="PROSITE-ProRule" id="PRU00267"/>
    </source>
</evidence>
<evidence type="ECO:0000313" key="6">
    <source>
        <dbReference type="EMBL" id="KAK3326045.1"/>
    </source>
</evidence>
<feature type="DNA-binding region" description="HMG box" evidence="3">
    <location>
        <begin position="92"/>
        <end position="160"/>
    </location>
</feature>
<dbReference type="SMART" id="SM00398">
    <property type="entry name" value="HMG"/>
    <property type="match status" value="1"/>
</dbReference>
<dbReference type="GO" id="GO:0030154">
    <property type="term" value="P:cell differentiation"/>
    <property type="evidence" value="ECO:0007669"/>
    <property type="project" value="TreeGrafter"/>
</dbReference>
<name>A0AAE0MBF6_9PEZI</name>
<protein>
    <recommendedName>
        <fullName evidence="5">HMG box domain-containing protein</fullName>
    </recommendedName>
</protein>
<evidence type="ECO:0000313" key="7">
    <source>
        <dbReference type="Proteomes" id="UP001283341"/>
    </source>
</evidence>
<dbReference type="Pfam" id="PF00505">
    <property type="entry name" value="HMG_box"/>
    <property type="match status" value="1"/>
</dbReference>
<evidence type="ECO:0000259" key="5">
    <source>
        <dbReference type="PROSITE" id="PS50118"/>
    </source>
</evidence>
<dbReference type="AlphaFoldDB" id="A0AAE0MBF6"/>